<evidence type="ECO:0000313" key="3">
    <source>
        <dbReference type="Proteomes" id="UP000658127"/>
    </source>
</evidence>
<keyword evidence="1" id="KW-0812">Transmembrane</keyword>
<evidence type="ECO:0000256" key="1">
    <source>
        <dbReference type="SAM" id="Phobius"/>
    </source>
</evidence>
<reference evidence="3" key="1">
    <citation type="journal article" date="2019" name="Int. J. Syst. Evol. Microbiol.">
        <title>The Global Catalogue of Microorganisms (GCM) 10K type strain sequencing project: providing services to taxonomists for standard genome sequencing and annotation.</title>
        <authorList>
            <consortium name="The Broad Institute Genomics Platform"/>
            <consortium name="The Broad Institute Genome Sequencing Center for Infectious Disease"/>
            <person name="Wu L."/>
            <person name="Ma J."/>
        </authorList>
    </citation>
    <scope>NUCLEOTIDE SEQUENCE [LARGE SCALE GENOMIC DNA]</scope>
    <source>
        <strain evidence="3">CGMCC 4.7329</strain>
    </source>
</reference>
<gene>
    <name evidence="2" type="ORF">GCM10011610_49260</name>
</gene>
<evidence type="ECO:0000313" key="2">
    <source>
        <dbReference type="EMBL" id="GGN90295.1"/>
    </source>
</evidence>
<keyword evidence="3" id="KW-1185">Reference proteome</keyword>
<dbReference type="SUPFAM" id="SSF143865">
    <property type="entry name" value="CorA soluble domain-like"/>
    <property type="match status" value="1"/>
</dbReference>
<dbReference type="EMBL" id="BMNE01000006">
    <property type="protein sequence ID" value="GGN90295.1"/>
    <property type="molecule type" value="Genomic_DNA"/>
</dbReference>
<organism evidence="2 3">
    <name type="scientific">Nocardia rhizosphaerihabitans</name>
    <dbReference type="NCBI Taxonomy" id="1691570"/>
    <lineage>
        <taxon>Bacteria</taxon>
        <taxon>Bacillati</taxon>
        <taxon>Actinomycetota</taxon>
        <taxon>Actinomycetes</taxon>
        <taxon>Mycobacteriales</taxon>
        <taxon>Nocardiaceae</taxon>
        <taxon>Nocardia</taxon>
    </lineage>
</organism>
<accession>A0ABQ2KRJ6</accession>
<keyword evidence="1" id="KW-0472">Membrane</keyword>
<feature type="transmembrane region" description="Helical" evidence="1">
    <location>
        <begin position="32"/>
        <end position="50"/>
    </location>
</feature>
<dbReference type="InterPro" id="IPR045861">
    <property type="entry name" value="CorA_cytoplasmic_dom"/>
</dbReference>
<sequence length="53" mass="6041">MHVRHRLEQDPARMALGPGAVLHAITDRIVDTYITMAVLCSVLVVAFRRIKWL</sequence>
<protein>
    <submittedName>
        <fullName evidence="2">Uncharacterized protein</fullName>
    </submittedName>
</protein>
<proteinExistence type="predicted"/>
<dbReference type="Proteomes" id="UP000658127">
    <property type="component" value="Unassembled WGS sequence"/>
</dbReference>
<name>A0ABQ2KRJ6_9NOCA</name>
<comment type="caution">
    <text evidence="2">The sequence shown here is derived from an EMBL/GenBank/DDBJ whole genome shotgun (WGS) entry which is preliminary data.</text>
</comment>
<keyword evidence="1" id="KW-1133">Transmembrane helix</keyword>